<dbReference type="EMBL" id="JAODAN010000005">
    <property type="protein sequence ID" value="KAK1923904.1"/>
    <property type="molecule type" value="Genomic_DNA"/>
</dbReference>
<dbReference type="InterPro" id="IPR029510">
    <property type="entry name" value="Ald_DH_CS_GLU"/>
</dbReference>
<reference evidence="6" key="1">
    <citation type="submission" date="2023-02" db="EMBL/GenBank/DDBJ databases">
        <title>Identification and recombinant expression of a fungal hydrolase from Papiliotrema laurentii that hydrolyzes apple cutin and clears colloidal polyester polyurethane.</title>
        <authorList>
            <consortium name="DOE Joint Genome Institute"/>
            <person name="Roman V.A."/>
            <person name="Bojanowski C."/>
            <person name="Crable B.R."/>
            <person name="Wagner D.N."/>
            <person name="Hung C.S."/>
            <person name="Nadeau L.J."/>
            <person name="Schratz L."/>
            <person name="Haridas S."/>
            <person name="Pangilinan J."/>
            <person name="Lipzen A."/>
            <person name="Na H."/>
            <person name="Yan M."/>
            <person name="Ng V."/>
            <person name="Grigoriev I.V."/>
            <person name="Spatafora J.W."/>
            <person name="Barlow D."/>
            <person name="Biffinger J."/>
            <person name="Kelley-Loughnane N."/>
            <person name="Varaljay V.A."/>
            <person name="Crookes-Goodson W.J."/>
        </authorList>
    </citation>
    <scope>NUCLEOTIDE SEQUENCE</scope>
    <source>
        <strain evidence="6">5307AH</strain>
    </source>
</reference>
<dbReference type="GO" id="GO:0004030">
    <property type="term" value="F:aldehyde dehydrogenase [NAD(P)+] activity"/>
    <property type="evidence" value="ECO:0007669"/>
    <property type="project" value="UniProtKB-ARBA"/>
</dbReference>
<dbReference type="AlphaFoldDB" id="A0AAD9D019"/>
<dbReference type="PROSITE" id="PS00687">
    <property type="entry name" value="ALDEHYDE_DEHYDR_GLU"/>
    <property type="match status" value="1"/>
</dbReference>
<dbReference type="Gene3D" id="3.40.605.10">
    <property type="entry name" value="Aldehyde Dehydrogenase, Chain A, domain 1"/>
    <property type="match status" value="1"/>
</dbReference>
<evidence type="ECO:0000256" key="4">
    <source>
        <dbReference type="RuleBase" id="RU003345"/>
    </source>
</evidence>
<evidence type="ECO:0000256" key="3">
    <source>
        <dbReference type="PROSITE-ProRule" id="PRU10007"/>
    </source>
</evidence>
<evidence type="ECO:0000259" key="5">
    <source>
        <dbReference type="Pfam" id="PF00171"/>
    </source>
</evidence>
<comment type="similarity">
    <text evidence="1 4">Belongs to the aldehyde dehydrogenase family.</text>
</comment>
<comment type="caution">
    <text evidence="6">The sequence shown here is derived from an EMBL/GenBank/DDBJ whole genome shotgun (WGS) entry which is preliminary data.</text>
</comment>
<dbReference type="FunFam" id="3.40.309.10:FF:000012">
    <property type="entry name" value="Betaine aldehyde dehydrogenase"/>
    <property type="match status" value="1"/>
</dbReference>
<dbReference type="PANTHER" id="PTHR11699">
    <property type="entry name" value="ALDEHYDE DEHYDROGENASE-RELATED"/>
    <property type="match status" value="1"/>
</dbReference>
<dbReference type="FunFam" id="3.40.605.10:FF:000050">
    <property type="entry name" value="Aldehyde dehydrogenase, mitochondrial"/>
    <property type="match status" value="1"/>
</dbReference>
<dbReference type="FunFam" id="3.40.605.10:FF:000026">
    <property type="entry name" value="Aldehyde dehydrogenase, putative"/>
    <property type="match status" value="1"/>
</dbReference>
<feature type="domain" description="Aldehyde dehydrogenase" evidence="5">
    <location>
        <begin position="30"/>
        <end position="492"/>
    </location>
</feature>
<dbReference type="Gene3D" id="3.40.309.10">
    <property type="entry name" value="Aldehyde Dehydrogenase, Chain A, domain 2"/>
    <property type="match status" value="1"/>
</dbReference>
<name>A0AAD9D019_PAPLA</name>
<dbReference type="InterPro" id="IPR016163">
    <property type="entry name" value="Ald_DH_C"/>
</dbReference>
<dbReference type="Pfam" id="PF00171">
    <property type="entry name" value="Aldedh"/>
    <property type="match status" value="1"/>
</dbReference>
<accession>A0AAD9D019</accession>
<dbReference type="SUPFAM" id="SSF53720">
    <property type="entry name" value="ALDH-like"/>
    <property type="match status" value="1"/>
</dbReference>
<sequence length="504" mass="54261">MSAYTTINVPSLGDLKIPTGIFINNEFRVSASGETISTINPATAKPIAEISHATREEVNEAVKAAREAFNTTWGTRIQGAERGALLHRLADLMERDSEKLSALESLDSGKGIRIVREIDLPDSIACLRYYAGLADKYFGQTINHFGGEKLAYTLQVPIGVAGQIIPWNYPLLMWAWKVAPALAAGCTIIMKPSELTPLTALYLCDLIKEAGFPAGVFNTLPGLGQTVGDAISRHMDIDKIAFTGSVATGRRISIAAAESNLKKATLELGGKSASLVFESADLEDAAAWTAQGIYFNSGQDCTASSRVYVQESVYDKFIEALQRNAEKCAIGQPSDEKTSFGPLISSAQRDKVADYVDSGLQEGARLVTGGKKWAQGGEGYWLEPTVLADVRHEMKVVQEEIFGPVICVGKFKTEDEALALANNTTYGLAAAVHTNDAKQATRVTSNLVAGTVWCNQYGMLHTGVPFGGFKMSGIGRELGTAGLESYLQIKSVHHNLTQACEWPI</sequence>
<organism evidence="6 7">
    <name type="scientific">Papiliotrema laurentii</name>
    <name type="common">Cryptococcus laurentii</name>
    <dbReference type="NCBI Taxonomy" id="5418"/>
    <lineage>
        <taxon>Eukaryota</taxon>
        <taxon>Fungi</taxon>
        <taxon>Dikarya</taxon>
        <taxon>Basidiomycota</taxon>
        <taxon>Agaricomycotina</taxon>
        <taxon>Tremellomycetes</taxon>
        <taxon>Tremellales</taxon>
        <taxon>Rhynchogastremaceae</taxon>
        <taxon>Papiliotrema</taxon>
    </lineage>
</organism>
<evidence type="ECO:0000256" key="2">
    <source>
        <dbReference type="ARBA" id="ARBA00023002"/>
    </source>
</evidence>
<dbReference type="PROSITE" id="PS00070">
    <property type="entry name" value="ALDEHYDE_DEHYDR_CYS"/>
    <property type="match status" value="1"/>
</dbReference>
<evidence type="ECO:0000313" key="6">
    <source>
        <dbReference type="EMBL" id="KAK1923904.1"/>
    </source>
</evidence>
<evidence type="ECO:0000313" key="7">
    <source>
        <dbReference type="Proteomes" id="UP001182556"/>
    </source>
</evidence>
<dbReference type="InterPro" id="IPR015590">
    <property type="entry name" value="Aldehyde_DH_dom"/>
</dbReference>
<feature type="active site" evidence="3">
    <location>
        <position position="267"/>
    </location>
</feature>
<keyword evidence="2 4" id="KW-0560">Oxidoreductase</keyword>
<proteinExistence type="inferred from homology"/>
<dbReference type="CDD" id="cd07091">
    <property type="entry name" value="ALDH_F1-2_Ald2-like"/>
    <property type="match status" value="1"/>
</dbReference>
<evidence type="ECO:0000256" key="1">
    <source>
        <dbReference type="ARBA" id="ARBA00009986"/>
    </source>
</evidence>
<keyword evidence="7" id="KW-1185">Reference proteome</keyword>
<dbReference type="Proteomes" id="UP001182556">
    <property type="component" value="Unassembled WGS sequence"/>
</dbReference>
<dbReference type="InterPro" id="IPR016161">
    <property type="entry name" value="Ald_DH/histidinol_DH"/>
</dbReference>
<gene>
    <name evidence="6" type="ORF">DB88DRAFT_463365</name>
</gene>
<protein>
    <submittedName>
        <fullName evidence="6">Aldehyde dehydrogenase domain-containing protein</fullName>
    </submittedName>
</protein>
<dbReference type="InterPro" id="IPR016160">
    <property type="entry name" value="Ald_DH_CS_CYS"/>
</dbReference>
<dbReference type="InterPro" id="IPR016162">
    <property type="entry name" value="Ald_DH_N"/>
</dbReference>